<keyword evidence="5" id="KW-0503">Monooxygenase</keyword>
<evidence type="ECO:0000256" key="3">
    <source>
        <dbReference type="ARBA" id="ARBA00022827"/>
    </source>
</evidence>
<evidence type="ECO:0000256" key="2">
    <source>
        <dbReference type="ARBA" id="ARBA00022630"/>
    </source>
</evidence>
<evidence type="ECO:0000256" key="4">
    <source>
        <dbReference type="ARBA" id="ARBA00023002"/>
    </source>
</evidence>
<dbReference type="InterPro" id="IPR036188">
    <property type="entry name" value="FAD/NAD-bd_sf"/>
</dbReference>
<dbReference type="PANTHER" id="PTHR13789">
    <property type="entry name" value="MONOOXYGENASE"/>
    <property type="match status" value="1"/>
</dbReference>
<dbReference type="InterPro" id="IPR050493">
    <property type="entry name" value="FAD-dep_Monooxygenase_BioMet"/>
</dbReference>
<dbReference type="InterPro" id="IPR045518">
    <property type="entry name" value="2EXR"/>
</dbReference>
<dbReference type="Pfam" id="PF20150">
    <property type="entry name" value="2EXR"/>
    <property type="match status" value="1"/>
</dbReference>
<keyword evidence="3" id="KW-0274">FAD</keyword>
<keyword evidence="9" id="KW-1185">Reference proteome</keyword>
<evidence type="ECO:0000259" key="6">
    <source>
        <dbReference type="Pfam" id="PF01494"/>
    </source>
</evidence>
<evidence type="ECO:0000256" key="1">
    <source>
        <dbReference type="ARBA" id="ARBA00007992"/>
    </source>
</evidence>
<dbReference type="PRINTS" id="PR00420">
    <property type="entry name" value="RNGMNOXGNASE"/>
</dbReference>
<feature type="domain" description="FAD-binding" evidence="6">
    <location>
        <begin position="191"/>
        <end position="519"/>
    </location>
</feature>
<dbReference type="Gene3D" id="3.50.50.60">
    <property type="entry name" value="FAD/NAD(P)-binding domain"/>
    <property type="match status" value="1"/>
</dbReference>
<proteinExistence type="inferred from homology"/>
<dbReference type="GO" id="GO:0071949">
    <property type="term" value="F:FAD binding"/>
    <property type="evidence" value="ECO:0007669"/>
    <property type="project" value="InterPro"/>
</dbReference>
<name>A0A2G7FIX5_9EURO</name>
<accession>A0A2G7FIX5</accession>
<dbReference type="Pfam" id="PF01494">
    <property type="entry name" value="FAD_binding_3"/>
    <property type="match status" value="1"/>
</dbReference>
<dbReference type="SUPFAM" id="SSF54373">
    <property type="entry name" value="FAD-linked reductases, C-terminal domain"/>
    <property type="match status" value="1"/>
</dbReference>
<dbReference type="Proteomes" id="UP000231358">
    <property type="component" value="Unassembled WGS sequence"/>
</dbReference>
<reference evidence="8 9" key="1">
    <citation type="submission" date="2017-05" db="EMBL/GenBank/DDBJ databases">
        <title>Genome sequence for an aflatoxigenic pathogen of Argentinian peanut, Aspergillus arachidicola.</title>
        <authorList>
            <person name="Moore G."/>
            <person name="Beltz S.B."/>
            <person name="Mack B.M."/>
        </authorList>
    </citation>
    <scope>NUCLEOTIDE SEQUENCE [LARGE SCALE GENOMIC DNA]</scope>
    <source>
        <strain evidence="8 9">CBS 117610</strain>
    </source>
</reference>
<sequence>MSTTFHLFPLLPPEIRHYIWHLSLTHDRVIRISCDRGILPTSRRYARCFRADCPNPPQLQVNTEARQVALRLYAPYFRTEHQPHSCIYLSPDQDVVHLHEAVLAYLSTVEKAALQRLMIDIQDYGTFGSYWMDSLCSMEQLKEIVLVVLPGALSPYRVYDQLPVEDSDIVWLLKAAFVEESSCVSAILIAMKVIIVGGGIGGLATAIGLRRAGHRVKIFERSSFLHEIGAAINICPNAARVLSHWGFNVELARMVTARQSIVAVGSSLKPLAEVDCSKCDEVYGAPWLLAHRVDLHSELQRLATARDGPGIPAEIVLNSKVVGYDASEGYVTLADGSVYGADLIVAADGVHTSAIHHVNGRATRPVATGSAVFRFLLSTEDLPDDPSLEPHFGDGLMRIMAAEGVRRLVWYPCANNTVQNFVGIHPDQDSNDHEQESWDRSANVDDVLAQYHDFHPSILSIIRKATNIKRWPLLYREPVPTWSRDRLVLIGDAAHPMLPHQGQGGAQAIEDAGALSEIFTQLPAEPTADEIRDRLAVFERVRIKRASAIQVTSNVGQDEAWKIREHAQQYMPEGVDVPTSPSEFMEHNFRYDVLQDSRQHLEAFLSKS</sequence>
<gene>
    <name evidence="8" type="ORF">AARAC_001656</name>
</gene>
<dbReference type="EMBL" id="NEXV01000612">
    <property type="protein sequence ID" value="PIG80503.1"/>
    <property type="molecule type" value="Genomic_DNA"/>
</dbReference>
<comment type="similarity">
    <text evidence="1">Belongs to the paxM FAD-dependent monooxygenase family.</text>
</comment>
<dbReference type="AlphaFoldDB" id="A0A2G7FIX5"/>
<keyword evidence="4" id="KW-0560">Oxidoreductase</keyword>
<dbReference type="GO" id="GO:0004497">
    <property type="term" value="F:monooxygenase activity"/>
    <property type="evidence" value="ECO:0007669"/>
    <property type="project" value="UniProtKB-KW"/>
</dbReference>
<evidence type="ECO:0000256" key="5">
    <source>
        <dbReference type="ARBA" id="ARBA00023033"/>
    </source>
</evidence>
<dbReference type="PANTHER" id="PTHR13789:SF215">
    <property type="entry name" value="FAD-BINDING DOMAIN-CONTAINING PROTEIN-RELATED"/>
    <property type="match status" value="1"/>
</dbReference>
<organism evidence="8 9">
    <name type="scientific">Aspergillus arachidicola</name>
    <dbReference type="NCBI Taxonomy" id="656916"/>
    <lineage>
        <taxon>Eukaryota</taxon>
        <taxon>Fungi</taxon>
        <taxon>Dikarya</taxon>
        <taxon>Ascomycota</taxon>
        <taxon>Pezizomycotina</taxon>
        <taxon>Eurotiomycetes</taxon>
        <taxon>Eurotiomycetidae</taxon>
        <taxon>Eurotiales</taxon>
        <taxon>Aspergillaceae</taxon>
        <taxon>Aspergillus</taxon>
        <taxon>Aspergillus subgen. Circumdati</taxon>
    </lineage>
</organism>
<evidence type="ECO:0000313" key="8">
    <source>
        <dbReference type="EMBL" id="PIG80503.1"/>
    </source>
</evidence>
<keyword evidence="2" id="KW-0285">Flavoprotein</keyword>
<feature type="domain" description="2EXR" evidence="7">
    <location>
        <begin position="5"/>
        <end position="96"/>
    </location>
</feature>
<dbReference type="SUPFAM" id="SSF51905">
    <property type="entry name" value="FAD/NAD(P)-binding domain"/>
    <property type="match status" value="1"/>
</dbReference>
<dbReference type="STRING" id="656916.A0A2G7FIX5"/>
<protein>
    <submittedName>
        <fullName evidence="8">Salicylate hydroxylase</fullName>
    </submittedName>
</protein>
<dbReference type="InterPro" id="IPR002938">
    <property type="entry name" value="FAD-bd"/>
</dbReference>
<evidence type="ECO:0000313" key="9">
    <source>
        <dbReference type="Proteomes" id="UP000231358"/>
    </source>
</evidence>
<evidence type="ECO:0000259" key="7">
    <source>
        <dbReference type="Pfam" id="PF20150"/>
    </source>
</evidence>
<comment type="caution">
    <text evidence="8">The sequence shown here is derived from an EMBL/GenBank/DDBJ whole genome shotgun (WGS) entry which is preliminary data.</text>
</comment>